<sequence>MFLRLDSHSSLERTKPCVVGVDTHMELDVHGCPERDWGGGFTKGPMLPGLQGEDKPAPITKPTLPSPSRLTLFISSSQMKDHGFPARKNGLTQLNFIYQVPAGWGSPSGLFLPFPPVRTPVVLKPPPPPCPISWGKPGPVVDGIRRTPAPG</sequence>
<evidence type="ECO:0000313" key="2">
    <source>
        <dbReference type="Proteomes" id="UP000233220"/>
    </source>
</evidence>
<reference evidence="1" key="2">
    <citation type="submission" date="2025-09" db="UniProtKB">
        <authorList>
            <consortium name="Ensembl"/>
        </authorList>
    </citation>
    <scope>IDENTIFICATION</scope>
</reference>
<name>A0A2K6RYR8_SAIBB</name>
<organism evidence="1 2">
    <name type="scientific">Saimiri boliviensis boliviensis</name>
    <name type="common">Bolivian squirrel monkey</name>
    <dbReference type="NCBI Taxonomy" id="39432"/>
    <lineage>
        <taxon>Eukaryota</taxon>
        <taxon>Metazoa</taxon>
        <taxon>Chordata</taxon>
        <taxon>Craniata</taxon>
        <taxon>Vertebrata</taxon>
        <taxon>Euteleostomi</taxon>
        <taxon>Mammalia</taxon>
        <taxon>Eutheria</taxon>
        <taxon>Euarchontoglires</taxon>
        <taxon>Primates</taxon>
        <taxon>Haplorrhini</taxon>
        <taxon>Platyrrhini</taxon>
        <taxon>Cebidae</taxon>
        <taxon>Saimiriinae</taxon>
        <taxon>Saimiri</taxon>
    </lineage>
</organism>
<evidence type="ECO:0000313" key="1">
    <source>
        <dbReference type="Ensembl" id="ENSSBOP00000000283.1"/>
    </source>
</evidence>
<dbReference type="Ensembl" id="ENSSBOT00000001301.1">
    <property type="protein sequence ID" value="ENSSBOP00000000283.1"/>
    <property type="gene ID" value="ENSSBOG00000001182.1"/>
</dbReference>
<accession>A0A2K6RYR8</accession>
<reference evidence="1" key="1">
    <citation type="submission" date="2025-08" db="UniProtKB">
        <authorList>
            <consortium name="Ensembl"/>
        </authorList>
    </citation>
    <scope>IDENTIFICATION</scope>
</reference>
<keyword evidence="2" id="KW-1185">Reference proteome</keyword>
<proteinExistence type="predicted"/>
<dbReference type="OMA" id="EVHGCPG"/>
<protein>
    <submittedName>
        <fullName evidence="1">Uncharacterized protein</fullName>
    </submittedName>
</protein>
<dbReference type="Proteomes" id="UP000233220">
    <property type="component" value="Unplaced"/>
</dbReference>
<dbReference type="AlphaFoldDB" id="A0A2K6RYR8"/>
<dbReference type="GeneTree" id="ENSGT00390000017469"/>